<organism evidence="1">
    <name type="scientific">hydrothermal vent metagenome</name>
    <dbReference type="NCBI Taxonomy" id="652676"/>
    <lineage>
        <taxon>unclassified sequences</taxon>
        <taxon>metagenomes</taxon>
        <taxon>ecological metagenomes</taxon>
    </lineage>
</organism>
<dbReference type="AlphaFoldDB" id="A0A3B0US79"/>
<reference evidence="1" key="1">
    <citation type="submission" date="2018-06" db="EMBL/GenBank/DDBJ databases">
        <authorList>
            <person name="Zhirakovskaya E."/>
        </authorList>
    </citation>
    <scope>NUCLEOTIDE SEQUENCE</scope>
</reference>
<sequence length="300" mass="33964">MFSINFRQRMIHQIDKAVLYGLNRRVPTSLEGSVGEAADFEEVLAQTVVDERKTAVFNLTAPGEHPIYLQTPMGEIVCRARVRLAVDPQAPLLLFHHGFNEYPYTNSWQRLFPTAVPLPVHTVCVQAPFHDNWQDPTQKGFVSVQSVYQVFAGSVRVMELIQRQFEAEGVAYTVAAGVSWGGITSLIYEGVLQRTRAVIPLLASPNLAQVIWDSAELFGRPMQMTQEALQQYLDFTPYYNRCAPDRVFPLLGENDLFFRMEHHAELFAERPLVTIPSGHISSMWHTASIRDHILNVLAQL</sequence>
<evidence type="ECO:0000313" key="1">
    <source>
        <dbReference type="EMBL" id="VAW31143.1"/>
    </source>
</evidence>
<protein>
    <recommendedName>
        <fullName evidence="2">AB hydrolase-1 domain-containing protein</fullName>
    </recommendedName>
</protein>
<name>A0A3B0US79_9ZZZZ</name>
<accession>A0A3B0US79</accession>
<evidence type="ECO:0008006" key="2">
    <source>
        <dbReference type="Google" id="ProtNLM"/>
    </source>
</evidence>
<dbReference type="EMBL" id="UOEU01000166">
    <property type="protein sequence ID" value="VAW31143.1"/>
    <property type="molecule type" value="Genomic_DNA"/>
</dbReference>
<gene>
    <name evidence="1" type="ORF">MNBD_CHLOROFLEXI01-3082</name>
</gene>
<dbReference type="Gene3D" id="3.40.50.1820">
    <property type="entry name" value="alpha/beta hydrolase"/>
    <property type="match status" value="1"/>
</dbReference>
<dbReference type="SUPFAM" id="SSF53474">
    <property type="entry name" value="alpha/beta-Hydrolases"/>
    <property type="match status" value="1"/>
</dbReference>
<dbReference type="InterPro" id="IPR029058">
    <property type="entry name" value="AB_hydrolase_fold"/>
</dbReference>
<proteinExistence type="predicted"/>